<feature type="chain" id="PRO_5040167138" description="DUF4794 domain-containing protein" evidence="2">
    <location>
        <begin position="20"/>
        <end position="232"/>
    </location>
</feature>
<sequence length="232" mass="25865">MISKISILLQIVFSVAIFAEPPSNQNQGYPSSGWRPAGPAFKLPERQYLPQVDLSYGIPQKTSTNNNGNIEQAEPNVEYGVPETSIRYKGFGNYVDLTYNAPQDTLSVPPNQPAVTYGPPQEETTTVLPSTTEVEITTTESPTTTEENENPEEGSGYIAQKDNYKDDSENSQQGIYYIYHPSGLLQRVAYSTKDDLANMAYSAQLKYENVEPIRGPVYTYDPVTFSFSKLYK</sequence>
<accession>A0A9N9MU62</accession>
<evidence type="ECO:0000256" key="1">
    <source>
        <dbReference type="SAM" id="MobiDB-lite"/>
    </source>
</evidence>
<feature type="compositionally biased region" description="Low complexity" evidence="1">
    <location>
        <begin position="130"/>
        <end position="145"/>
    </location>
</feature>
<evidence type="ECO:0000259" key="3">
    <source>
        <dbReference type="Pfam" id="PF16042"/>
    </source>
</evidence>
<name>A0A9N9MU62_9CUCU</name>
<evidence type="ECO:0000313" key="5">
    <source>
        <dbReference type="Proteomes" id="UP001152799"/>
    </source>
</evidence>
<proteinExistence type="predicted"/>
<dbReference type="Pfam" id="PF16042">
    <property type="entry name" value="DUF4794"/>
    <property type="match status" value="1"/>
</dbReference>
<dbReference type="InterPro" id="IPR032011">
    <property type="entry name" value="DUF4794"/>
</dbReference>
<feature type="domain" description="DUF4794" evidence="3">
    <location>
        <begin position="28"/>
        <end position="120"/>
    </location>
</feature>
<feature type="region of interest" description="Disordered" evidence="1">
    <location>
        <begin position="116"/>
        <end position="163"/>
    </location>
</feature>
<keyword evidence="5" id="KW-1185">Reference proteome</keyword>
<dbReference type="OrthoDB" id="8197587at2759"/>
<dbReference type="EMBL" id="OU892281">
    <property type="protein sequence ID" value="CAG9769140.1"/>
    <property type="molecule type" value="Genomic_DNA"/>
</dbReference>
<organism evidence="4 5">
    <name type="scientific">Ceutorhynchus assimilis</name>
    <name type="common">cabbage seed weevil</name>
    <dbReference type="NCBI Taxonomy" id="467358"/>
    <lineage>
        <taxon>Eukaryota</taxon>
        <taxon>Metazoa</taxon>
        <taxon>Ecdysozoa</taxon>
        <taxon>Arthropoda</taxon>
        <taxon>Hexapoda</taxon>
        <taxon>Insecta</taxon>
        <taxon>Pterygota</taxon>
        <taxon>Neoptera</taxon>
        <taxon>Endopterygota</taxon>
        <taxon>Coleoptera</taxon>
        <taxon>Polyphaga</taxon>
        <taxon>Cucujiformia</taxon>
        <taxon>Curculionidae</taxon>
        <taxon>Ceutorhynchinae</taxon>
        <taxon>Ceutorhynchus</taxon>
    </lineage>
</organism>
<gene>
    <name evidence="4" type="ORF">CEUTPL_LOCUS9656</name>
</gene>
<dbReference type="Proteomes" id="UP001152799">
    <property type="component" value="Chromosome 5"/>
</dbReference>
<evidence type="ECO:0000256" key="2">
    <source>
        <dbReference type="SAM" id="SignalP"/>
    </source>
</evidence>
<keyword evidence="2" id="KW-0732">Signal</keyword>
<evidence type="ECO:0000313" key="4">
    <source>
        <dbReference type="EMBL" id="CAG9769140.1"/>
    </source>
</evidence>
<protein>
    <recommendedName>
        <fullName evidence="3">DUF4794 domain-containing protein</fullName>
    </recommendedName>
</protein>
<dbReference type="AlphaFoldDB" id="A0A9N9MU62"/>
<feature type="signal peptide" evidence="2">
    <location>
        <begin position="1"/>
        <end position="19"/>
    </location>
</feature>
<reference evidence="4" key="1">
    <citation type="submission" date="2022-01" db="EMBL/GenBank/DDBJ databases">
        <authorList>
            <person name="King R."/>
        </authorList>
    </citation>
    <scope>NUCLEOTIDE SEQUENCE</scope>
</reference>